<gene>
    <name evidence="4" type="ORF">FG385_25540</name>
</gene>
<evidence type="ECO:0000259" key="3">
    <source>
        <dbReference type="Pfam" id="PF13309"/>
    </source>
</evidence>
<sequence length="244" mass="26280">MLAVFASLVEPIGRSLPPNSEVVLHDLSMLPNSIVAVHGDVTGRSVGDPATDLLLEHLMRGAEGHLVDYETKLPDGRRLRSSTMIIKDVAGTPAAALCINTDVSAWETVRRIAESMAGETTSAPGAEASTSDAPRVASPRYQGPKASTEAFVHDVDELAAILIERTIAEVGLPVELMRKEHKMRVVEQLRERGMFLLKDAVEMVATALSVTRFTIYNYLNEIAGQIPDSADRGAAGKPARRKDG</sequence>
<evidence type="ECO:0000256" key="1">
    <source>
        <dbReference type="SAM" id="MobiDB-lite"/>
    </source>
</evidence>
<dbReference type="InterPro" id="IPR039445">
    <property type="entry name" value="DauR-like_HTH"/>
</dbReference>
<feature type="domain" description="YheO-like" evidence="2">
    <location>
        <begin position="4"/>
        <end position="110"/>
    </location>
</feature>
<organism evidence="4 5">
    <name type="scientific">Amycolatopsis alkalitolerans</name>
    <dbReference type="NCBI Taxonomy" id="2547244"/>
    <lineage>
        <taxon>Bacteria</taxon>
        <taxon>Bacillati</taxon>
        <taxon>Actinomycetota</taxon>
        <taxon>Actinomycetes</taxon>
        <taxon>Pseudonocardiales</taxon>
        <taxon>Pseudonocardiaceae</taxon>
        <taxon>Amycolatopsis</taxon>
    </lineage>
</organism>
<accession>A0A5C4LZ06</accession>
<name>A0A5C4LZ06_9PSEU</name>
<evidence type="ECO:0000259" key="2">
    <source>
        <dbReference type="Pfam" id="PF08348"/>
    </source>
</evidence>
<proteinExistence type="predicted"/>
<evidence type="ECO:0000313" key="5">
    <source>
        <dbReference type="Proteomes" id="UP000305546"/>
    </source>
</evidence>
<dbReference type="OrthoDB" id="4743071at2"/>
<dbReference type="InterPro" id="IPR013559">
    <property type="entry name" value="YheO"/>
</dbReference>
<dbReference type="InterPro" id="IPR039446">
    <property type="entry name" value="DauR-like"/>
</dbReference>
<keyword evidence="5" id="KW-1185">Reference proteome</keyword>
<dbReference type="Proteomes" id="UP000305546">
    <property type="component" value="Unassembled WGS sequence"/>
</dbReference>
<protein>
    <submittedName>
        <fullName evidence="4">Transcriptional regulator</fullName>
    </submittedName>
</protein>
<dbReference type="PANTHER" id="PTHR35568:SF1">
    <property type="entry name" value="TRANSCRIPTIONAL REGULATOR DAUR"/>
    <property type="match status" value="1"/>
</dbReference>
<reference evidence="4 5" key="1">
    <citation type="submission" date="2019-06" db="EMBL/GenBank/DDBJ databases">
        <title>Amycolatopsis alkalitolerans sp. nov., isolated from Gastrodia elata Blume.</title>
        <authorList>
            <person name="Narsing Rao M.P."/>
            <person name="Li W.J."/>
        </authorList>
    </citation>
    <scope>NUCLEOTIDE SEQUENCE [LARGE SCALE GENOMIC DNA]</scope>
    <source>
        <strain evidence="4 5">SYSUP0005</strain>
    </source>
</reference>
<dbReference type="Pfam" id="PF08348">
    <property type="entry name" value="PAS_6"/>
    <property type="match status" value="1"/>
</dbReference>
<evidence type="ECO:0000313" key="4">
    <source>
        <dbReference type="EMBL" id="TNC22414.1"/>
    </source>
</evidence>
<feature type="region of interest" description="Disordered" evidence="1">
    <location>
        <begin position="117"/>
        <end position="143"/>
    </location>
</feature>
<dbReference type="EMBL" id="VDFW01000027">
    <property type="protein sequence ID" value="TNC22414.1"/>
    <property type="molecule type" value="Genomic_DNA"/>
</dbReference>
<dbReference type="Pfam" id="PF13309">
    <property type="entry name" value="HTH_22"/>
    <property type="match status" value="1"/>
</dbReference>
<dbReference type="AlphaFoldDB" id="A0A5C4LZ06"/>
<feature type="domain" description="Transcriptional regulator DauR-like HTH" evidence="3">
    <location>
        <begin position="162"/>
        <end position="220"/>
    </location>
</feature>
<feature type="compositionally biased region" description="Polar residues" evidence="1">
    <location>
        <begin position="118"/>
        <end position="132"/>
    </location>
</feature>
<dbReference type="PANTHER" id="PTHR35568">
    <property type="entry name" value="TRANSCRIPTIONAL REGULATOR DAUR"/>
    <property type="match status" value="1"/>
</dbReference>
<comment type="caution">
    <text evidence="4">The sequence shown here is derived from an EMBL/GenBank/DDBJ whole genome shotgun (WGS) entry which is preliminary data.</text>
</comment>